<keyword evidence="6" id="KW-1185">Reference proteome</keyword>
<evidence type="ECO:0000313" key="5">
    <source>
        <dbReference type="EMBL" id="ABC22434.1"/>
    </source>
</evidence>
<keyword evidence="3" id="KW-1133">Transmembrane helix</keyword>
<evidence type="ECO:0000256" key="3">
    <source>
        <dbReference type="SAM" id="Phobius"/>
    </source>
</evidence>
<dbReference type="STRING" id="269796.Rru_A1634"/>
<accession>Q2RTW1</accession>
<evidence type="ECO:0000256" key="1">
    <source>
        <dbReference type="ARBA" id="ARBA00004127"/>
    </source>
</evidence>
<dbReference type="PATRIC" id="fig|269796.9.peg.1711"/>
<feature type="transmembrane region" description="Helical" evidence="3">
    <location>
        <begin position="6"/>
        <end position="25"/>
    </location>
</feature>
<dbReference type="PANTHER" id="PTHR43373">
    <property type="entry name" value="NA(+)/H(+) ANTIPORTER SUBUNIT"/>
    <property type="match status" value="1"/>
</dbReference>
<evidence type="ECO:0000313" key="6">
    <source>
        <dbReference type="Proteomes" id="UP000001929"/>
    </source>
</evidence>
<dbReference type="HOGENOM" id="CLU_007100_9_3_5"/>
<dbReference type="Pfam" id="PF00361">
    <property type="entry name" value="Proton_antipo_M"/>
    <property type="match status" value="1"/>
</dbReference>
<proteinExistence type="predicted"/>
<dbReference type="GO" id="GO:0012505">
    <property type="term" value="C:endomembrane system"/>
    <property type="evidence" value="ECO:0007669"/>
    <property type="project" value="UniProtKB-SubCell"/>
</dbReference>
<feature type="transmembrane region" description="Helical" evidence="3">
    <location>
        <begin position="455"/>
        <end position="474"/>
    </location>
</feature>
<dbReference type="GO" id="GO:0016491">
    <property type="term" value="F:oxidoreductase activity"/>
    <property type="evidence" value="ECO:0007669"/>
    <property type="project" value="UniProtKB-KW"/>
</dbReference>
<feature type="transmembrane region" description="Helical" evidence="3">
    <location>
        <begin position="282"/>
        <end position="299"/>
    </location>
</feature>
<feature type="transmembrane region" description="Helical" evidence="3">
    <location>
        <begin position="373"/>
        <end position="392"/>
    </location>
</feature>
<feature type="transmembrane region" description="Helical" evidence="3">
    <location>
        <begin position="167"/>
        <end position="187"/>
    </location>
</feature>
<protein>
    <submittedName>
        <fullName evidence="5">NADH dehydrogenase (Quinone)</fullName>
        <ecNumber evidence="5">1.6.99.5</ecNumber>
    </submittedName>
</protein>
<sequence length="490" mass="51161">MSAAPALSLAWILATPLAATLVIALNAKRPRLGEAIGVIAALLTFAQVAALTPTVLAGGRPTLVMLSVMDTIPLVFTLDPLGLLFALVAAALWIPAGLYSIAYLRANHEAHQPRFHAYFALAIACTLGIALAGNLFTLFLFYEALTLSTYPLITHQGTAQAVRAGRIYMGMLLVPSIGLLLVAIILTHSLAGRMDFQPGGILAGRIDGPLVGLLLALFVFGTAKAALMPFHRWLPAAMVAPTPVSALLHAVAVVKAGVFTIAKVVISIFGIDLLAASSWTGWLTWVAGISVILASLIALRQDNLKRRLAYSTISQLAYVVMALSLFSPLGVLAAGLHIVVHAFGKITLFFAAGAIHTATHKDSVSQFAGIGRAMPWTMGAFAVASLSMIGLPPTAGFLSKWGIFSAAFQGQTWGVVAVLIASTVLNAAYFLPILHTAFLKPPPGEAGAKIAEAPPLMVAALCLTAFGTLALFFLPGLPFTLARQLAGVGP</sequence>
<dbReference type="KEGG" id="rru:Rru_A1634"/>
<name>Q2RTW1_RHORT</name>
<dbReference type="RefSeq" id="WP_011389324.1">
    <property type="nucleotide sequence ID" value="NC_007643.1"/>
</dbReference>
<dbReference type="GO" id="GO:0016020">
    <property type="term" value="C:membrane"/>
    <property type="evidence" value="ECO:0007669"/>
    <property type="project" value="UniProtKB-SubCell"/>
</dbReference>
<dbReference type="EMBL" id="CP000230">
    <property type="protein sequence ID" value="ABC22434.1"/>
    <property type="molecule type" value="Genomic_DNA"/>
</dbReference>
<dbReference type="EnsemblBacteria" id="ABC22434">
    <property type="protein sequence ID" value="ABC22434"/>
    <property type="gene ID" value="Rru_A1634"/>
</dbReference>
<gene>
    <name evidence="5" type="ordered locus">Rru_A1634</name>
</gene>
<feature type="domain" description="NADH:quinone oxidoreductase/Mrp antiporter transmembrane" evidence="4">
    <location>
        <begin position="132"/>
        <end position="423"/>
    </location>
</feature>
<dbReference type="AlphaFoldDB" id="Q2RTW1"/>
<dbReference type="PhylomeDB" id="Q2RTW1"/>
<organism evidence="5 6">
    <name type="scientific">Rhodospirillum rubrum (strain ATCC 11170 / ATH 1.1.1 / DSM 467 / LMG 4362 / NCIMB 8255 / S1)</name>
    <dbReference type="NCBI Taxonomy" id="269796"/>
    <lineage>
        <taxon>Bacteria</taxon>
        <taxon>Pseudomonadati</taxon>
        <taxon>Pseudomonadota</taxon>
        <taxon>Alphaproteobacteria</taxon>
        <taxon>Rhodospirillales</taxon>
        <taxon>Rhodospirillaceae</taxon>
        <taxon>Rhodospirillum</taxon>
    </lineage>
</organism>
<keyword evidence="2 3" id="KW-0812">Transmembrane</keyword>
<dbReference type="PRINTS" id="PR01434">
    <property type="entry name" value="NADHDHGNASE5"/>
</dbReference>
<comment type="subcellular location">
    <subcellularLocation>
        <location evidence="1">Endomembrane system</location>
        <topology evidence="1">Multi-pass membrane protein</topology>
    </subcellularLocation>
    <subcellularLocation>
        <location evidence="2">Membrane</location>
        <topology evidence="2">Multi-pass membrane protein</topology>
    </subcellularLocation>
</comment>
<feature type="transmembrane region" description="Helical" evidence="3">
    <location>
        <begin position="208"/>
        <end position="227"/>
    </location>
</feature>
<reference evidence="5 6" key="1">
    <citation type="journal article" date="2011" name="Stand. Genomic Sci.">
        <title>Complete genome sequence of Rhodospirillum rubrum type strain (S1).</title>
        <authorList>
            <person name="Munk A.C."/>
            <person name="Copeland A."/>
            <person name="Lucas S."/>
            <person name="Lapidus A."/>
            <person name="Del Rio T.G."/>
            <person name="Barry K."/>
            <person name="Detter J.C."/>
            <person name="Hammon N."/>
            <person name="Israni S."/>
            <person name="Pitluck S."/>
            <person name="Brettin T."/>
            <person name="Bruce D."/>
            <person name="Han C."/>
            <person name="Tapia R."/>
            <person name="Gilna P."/>
            <person name="Schmutz J."/>
            <person name="Larimer F."/>
            <person name="Land M."/>
            <person name="Kyrpides N.C."/>
            <person name="Mavromatis K."/>
            <person name="Richardson P."/>
            <person name="Rohde M."/>
            <person name="Goker M."/>
            <person name="Klenk H.P."/>
            <person name="Zhang Y."/>
            <person name="Roberts G.P."/>
            <person name="Reslewic S."/>
            <person name="Schwartz D.C."/>
        </authorList>
    </citation>
    <scope>NUCLEOTIDE SEQUENCE [LARGE SCALE GENOMIC DNA]</scope>
    <source>
        <strain evidence="6">ATCC 11170 / ATH 1.1.1 / DSM 467 / LMG 4362 / NCIMB 8255 / S1</strain>
    </source>
</reference>
<feature type="transmembrane region" description="Helical" evidence="3">
    <location>
        <begin position="81"/>
        <end position="104"/>
    </location>
</feature>
<keyword evidence="3" id="KW-0472">Membrane</keyword>
<keyword evidence="5" id="KW-0560">Oxidoreductase</keyword>
<feature type="transmembrane region" description="Helical" evidence="3">
    <location>
        <begin position="116"/>
        <end position="142"/>
    </location>
</feature>
<feature type="transmembrane region" description="Helical" evidence="3">
    <location>
        <begin position="412"/>
        <end position="434"/>
    </location>
</feature>
<feature type="transmembrane region" description="Helical" evidence="3">
    <location>
        <begin position="37"/>
        <end position="61"/>
    </location>
</feature>
<dbReference type="eggNOG" id="COG0651">
    <property type="taxonomic scope" value="Bacteria"/>
</dbReference>
<dbReference type="EC" id="1.6.99.5" evidence="5"/>
<dbReference type="InterPro" id="IPR050616">
    <property type="entry name" value="CPA3_Na-H_Antiporter_A"/>
</dbReference>
<dbReference type="Proteomes" id="UP000001929">
    <property type="component" value="Chromosome"/>
</dbReference>
<dbReference type="InterPro" id="IPR001750">
    <property type="entry name" value="ND/Mrp_TM"/>
</dbReference>
<evidence type="ECO:0000259" key="4">
    <source>
        <dbReference type="Pfam" id="PF00361"/>
    </source>
</evidence>
<evidence type="ECO:0000256" key="2">
    <source>
        <dbReference type="RuleBase" id="RU000320"/>
    </source>
</evidence>
<dbReference type="PANTHER" id="PTHR43373:SF1">
    <property type="entry name" value="NA(+)_H(+) ANTIPORTER SUBUNIT A"/>
    <property type="match status" value="1"/>
</dbReference>